<organism evidence="2">
    <name type="scientific">uncultured Caudovirales phage</name>
    <dbReference type="NCBI Taxonomy" id="2100421"/>
    <lineage>
        <taxon>Viruses</taxon>
        <taxon>Duplodnaviria</taxon>
        <taxon>Heunggongvirae</taxon>
        <taxon>Uroviricota</taxon>
        <taxon>Caudoviricetes</taxon>
        <taxon>Peduoviridae</taxon>
        <taxon>Maltschvirus</taxon>
        <taxon>Maltschvirus maltsch</taxon>
    </lineage>
</organism>
<feature type="compositionally biased region" description="Polar residues" evidence="1">
    <location>
        <begin position="90"/>
        <end position="99"/>
    </location>
</feature>
<dbReference type="EMBL" id="LR797364">
    <property type="protein sequence ID" value="CAB4210787.1"/>
    <property type="molecule type" value="Genomic_DNA"/>
</dbReference>
<gene>
    <name evidence="3" type="ORF">UFOVP1413_49</name>
    <name evidence="2" type="ORF">UFOVP893_55</name>
</gene>
<evidence type="ECO:0000313" key="2">
    <source>
        <dbReference type="EMBL" id="CAB4169153.1"/>
    </source>
</evidence>
<protein>
    <submittedName>
        <fullName evidence="2">Uncharacterized protein</fullName>
    </submittedName>
</protein>
<name>A0A6J5PCG9_9CAUD</name>
<evidence type="ECO:0000313" key="3">
    <source>
        <dbReference type="EMBL" id="CAB4210787.1"/>
    </source>
</evidence>
<feature type="compositionally biased region" description="Basic and acidic residues" evidence="1">
    <location>
        <begin position="112"/>
        <end position="123"/>
    </location>
</feature>
<reference evidence="2" key="1">
    <citation type="submission" date="2020-05" db="EMBL/GenBank/DDBJ databases">
        <authorList>
            <person name="Chiriac C."/>
            <person name="Salcher M."/>
            <person name="Ghai R."/>
            <person name="Kavagutti S V."/>
        </authorList>
    </citation>
    <scope>NUCLEOTIDE SEQUENCE</scope>
</reference>
<proteinExistence type="predicted"/>
<feature type="region of interest" description="Disordered" evidence="1">
    <location>
        <begin position="90"/>
        <end position="166"/>
    </location>
</feature>
<sequence length="166" mass="18258">MGYASRSGRARTSPSGPQAHAICDRCGFRYNHIDLQWQFDWRGATLQNTRVLVCDRCNDDQQQQLRAIVIPADPVPIMNPRVQDFVAASTTRRTTSGQDTVDFWTGIPIPGDDTRITQDDRTRVPQQTGAPPGSLNEQPGTDPNAPGNDDPGLPYENTDVPETGPL</sequence>
<feature type="compositionally biased region" description="Polar residues" evidence="1">
    <location>
        <begin position="124"/>
        <end position="141"/>
    </location>
</feature>
<evidence type="ECO:0000256" key="1">
    <source>
        <dbReference type="SAM" id="MobiDB-lite"/>
    </source>
</evidence>
<accession>A0A6J5PCG9</accession>
<dbReference type="EMBL" id="LR796841">
    <property type="protein sequence ID" value="CAB4169153.1"/>
    <property type="molecule type" value="Genomic_DNA"/>
</dbReference>